<dbReference type="SUPFAM" id="SSF109604">
    <property type="entry name" value="HD-domain/PDEase-like"/>
    <property type="match status" value="1"/>
</dbReference>
<dbReference type="PANTHER" id="PTHR33525">
    <property type="match status" value="1"/>
</dbReference>
<keyword evidence="3" id="KW-1185">Reference proteome</keyword>
<reference evidence="2 3" key="1">
    <citation type="submission" date="2019-08" db="EMBL/GenBank/DDBJ databases">
        <title>Draft genome sequence of Lysobacter sp. UKS-15.</title>
        <authorList>
            <person name="Im W.-T."/>
        </authorList>
    </citation>
    <scope>NUCLEOTIDE SEQUENCE [LARGE SCALE GENOMIC DNA]</scope>
    <source>
        <strain evidence="2 3">UKS-15</strain>
    </source>
</reference>
<dbReference type="Pfam" id="PF08668">
    <property type="entry name" value="HDOD"/>
    <property type="match status" value="1"/>
</dbReference>
<comment type="caution">
    <text evidence="2">The sequence shown here is derived from an EMBL/GenBank/DDBJ whole genome shotgun (WGS) entry which is preliminary data.</text>
</comment>
<proteinExistence type="predicted"/>
<dbReference type="OrthoDB" id="8770724at2"/>
<dbReference type="Proteomes" id="UP000323164">
    <property type="component" value="Unassembled WGS sequence"/>
</dbReference>
<dbReference type="EMBL" id="VTRV01000043">
    <property type="protein sequence ID" value="TZF90333.1"/>
    <property type="molecule type" value="Genomic_DNA"/>
</dbReference>
<evidence type="ECO:0000259" key="1">
    <source>
        <dbReference type="PROSITE" id="PS51833"/>
    </source>
</evidence>
<name>A0A5D8Z8C3_9GAMM</name>
<dbReference type="PANTHER" id="PTHR33525:SF6">
    <property type="entry name" value="HDOD DOMAIN-CONTAINING PROTEIN"/>
    <property type="match status" value="1"/>
</dbReference>
<dbReference type="InterPro" id="IPR013976">
    <property type="entry name" value="HDOD"/>
</dbReference>
<feature type="non-terminal residue" evidence="2">
    <location>
        <position position="1"/>
    </location>
</feature>
<dbReference type="Gene3D" id="1.10.3210.10">
    <property type="entry name" value="Hypothetical protein af1432"/>
    <property type="match status" value="1"/>
</dbReference>
<feature type="domain" description="HDOD" evidence="1">
    <location>
        <begin position="1"/>
        <end position="175"/>
    </location>
</feature>
<evidence type="ECO:0000313" key="2">
    <source>
        <dbReference type="EMBL" id="TZF90333.1"/>
    </source>
</evidence>
<dbReference type="PROSITE" id="PS51833">
    <property type="entry name" value="HDOD"/>
    <property type="match status" value="1"/>
</dbReference>
<dbReference type="RefSeq" id="WP_149352404.1">
    <property type="nucleotide sequence ID" value="NZ_VTRV01000043.1"/>
</dbReference>
<organism evidence="2 3">
    <name type="scientific">Cognatilysobacter lacus</name>
    <dbReference type="NCBI Taxonomy" id="1643323"/>
    <lineage>
        <taxon>Bacteria</taxon>
        <taxon>Pseudomonadati</taxon>
        <taxon>Pseudomonadota</taxon>
        <taxon>Gammaproteobacteria</taxon>
        <taxon>Lysobacterales</taxon>
        <taxon>Lysobacteraceae</taxon>
        <taxon>Cognatilysobacter</taxon>
    </lineage>
</organism>
<accession>A0A5D8Z8C3</accession>
<dbReference type="AlphaFoldDB" id="A0A5D8Z8C3"/>
<gene>
    <name evidence="2" type="ORF">FW784_05805</name>
</gene>
<dbReference type="InterPro" id="IPR052340">
    <property type="entry name" value="RNase_Y/CdgJ"/>
</dbReference>
<evidence type="ECO:0000313" key="3">
    <source>
        <dbReference type="Proteomes" id="UP000323164"/>
    </source>
</evidence>
<sequence length="237" mass="25310">ALRRDDRDINSLPTLLMRDPTLAGAVVRVANSAHYRRGPQVTSLPKAIAVLGNDGLRYVVLTSVMRPILQSDPSQHAARSSERLTFQAEARTWICGALTRGDGDAGEAQLASVVASTGVAALMRMMPRTLLAQASADPTFAPRFFALASALSARAAAQWRLDDALRDALHSMSLASEDAGPLARTLGLADRLSMLHALRVAGLVDEVARVSAGAEGHRRDAQLLRDLQAMEQEPAEA</sequence>
<protein>
    <submittedName>
        <fullName evidence="2">HDOD domain-containing protein</fullName>
    </submittedName>
</protein>